<protein>
    <submittedName>
        <fullName evidence="1">Uncharacterized protein</fullName>
    </submittedName>
</protein>
<name>A0A0F9XF70_9ZZZZ</name>
<sequence length="96" mass="11057">MPNSFKFHRNRLDEIVETFSDEERLQLIMEGDHLERHGSTGEGILRQKTSLVMEVLSMGHGKFDATWMVMLVASCHKIQSIRYLEAEMHLSDDPAP</sequence>
<reference evidence="1" key="1">
    <citation type="journal article" date="2015" name="Nature">
        <title>Complex archaea that bridge the gap between prokaryotes and eukaryotes.</title>
        <authorList>
            <person name="Spang A."/>
            <person name="Saw J.H."/>
            <person name="Jorgensen S.L."/>
            <person name="Zaremba-Niedzwiedzka K."/>
            <person name="Martijn J."/>
            <person name="Lind A.E."/>
            <person name="van Eijk R."/>
            <person name="Schleper C."/>
            <person name="Guy L."/>
            <person name="Ettema T.J."/>
        </authorList>
    </citation>
    <scope>NUCLEOTIDE SEQUENCE</scope>
</reference>
<gene>
    <name evidence="1" type="ORF">LCGC14_0228320</name>
</gene>
<organism evidence="1">
    <name type="scientific">marine sediment metagenome</name>
    <dbReference type="NCBI Taxonomy" id="412755"/>
    <lineage>
        <taxon>unclassified sequences</taxon>
        <taxon>metagenomes</taxon>
        <taxon>ecological metagenomes</taxon>
    </lineage>
</organism>
<dbReference type="EMBL" id="LAZR01000110">
    <property type="protein sequence ID" value="KKN90463.1"/>
    <property type="molecule type" value="Genomic_DNA"/>
</dbReference>
<proteinExistence type="predicted"/>
<comment type="caution">
    <text evidence="1">The sequence shown here is derived from an EMBL/GenBank/DDBJ whole genome shotgun (WGS) entry which is preliminary data.</text>
</comment>
<accession>A0A0F9XF70</accession>
<dbReference type="AlphaFoldDB" id="A0A0F9XF70"/>
<evidence type="ECO:0000313" key="1">
    <source>
        <dbReference type="EMBL" id="KKN90463.1"/>
    </source>
</evidence>